<keyword evidence="4" id="KW-1185">Reference proteome</keyword>
<feature type="compositionally biased region" description="Pro residues" evidence="1">
    <location>
        <begin position="140"/>
        <end position="150"/>
    </location>
</feature>
<keyword evidence="2" id="KW-0812">Transmembrane</keyword>
<accession>A0A098Y864</accession>
<evidence type="ECO:0000256" key="2">
    <source>
        <dbReference type="SAM" id="Phobius"/>
    </source>
</evidence>
<proteinExistence type="predicted"/>
<feature type="compositionally biased region" description="Low complexity" evidence="1">
    <location>
        <begin position="129"/>
        <end position="139"/>
    </location>
</feature>
<feature type="compositionally biased region" description="Polar residues" evidence="1">
    <location>
        <begin position="74"/>
        <end position="87"/>
    </location>
</feature>
<evidence type="ECO:0000256" key="1">
    <source>
        <dbReference type="SAM" id="MobiDB-lite"/>
    </source>
</evidence>
<feature type="compositionally biased region" description="Pro residues" evidence="1">
    <location>
        <begin position="103"/>
        <end position="120"/>
    </location>
</feature>
<protein>
    <submittedName>
        <fullName evidence="3">Uncharacterized protein</fullName>
    </submittedName>
</protein>
<dbReference type="AlphaFoldDB" id="A0A098Y864"/>
<feature type="compositionally biased region" description="Polar residues" evidence="1">
    <location>
        <begin position="171"/>
        <end position="183"/>
    </location>
</feature>
<dbReference type="EMBL" id="JPMX01000044">
    <property type="protein sequence ID" value="KGH46630.1"/>
    <property type="molecule type" value="Genomic_DNA"/>
</dbReference>
<feature type="region of interest" description="Disordered" evidence="1">
    <location>
        <begin position="74"/>
        <end position="183"/>
    </location>
</feature>
<feature type="region of interest" description="Disordered" evidence="1">
    <location>
        <begin position="1"/>
        <end position="42"/>
    </location>
</feature>
<reference evidence="3 4" key="1">
    <citation type="submission" date="2014-07" db="EMBL/GenBank/DDBJ databases">
        <title>Biosystematic studies on Modestobacter strains isolated from extreme hyper-arid desert soil and from historic building.</title>
        <authorList>
            <person name="Bukarasam K."/>
            <person name="Bull A."/>
            <person name="Girard G."/>
            <person name="van Wezel G."/>
            <person name="Goodfellow M."/>
        </authorList>
    </citation>
    <scope>NUCLEOTIDE SEQUENCE [LARGE SCALE GENOMIC DNA]</scope>
    <source>
        <strain evidence="3 4">KNN45-2b</strain>
    </source>
</reference>
<feature type="transmembrane region" description="Helical" evidence="2">
    <location>
        <begin position="48"/>
        <end position="67"/>
    </location>
</feature>
<evidence type="ECO:0000313" key="3">
    <source>
        <dbReference type="EMBL" id="KGH46630.1"/>
    </source>
</evidence>
<evidence type="ECO:0000313" key="4">
    <source>
        <dbReference type="Proteomes" id="UP000029713"/>
    </source>
</evidence>
<gene>
    <name evidence="3" type="ORF">IN07_11550</name>
</gene>
<name>A0A098Y864_9ACTN</name>
<organism evidence="3 4">
    <name type="scientific">Modestobacter caceresii</name>
    <dbReference type="NCBI Taxonomy" id="1522368"/>
    <lineage>
        <taxon>Bacteria</taxon>
        <taxon>Bacillati</taxon>
        <taxon>Actinomycetota</taxon>
        <taxon>Actinomycetes</taxon>
        <taxon>Geodermatophilales</taxon>
        <taxon>Geodermatophilaceae</taxon>
        <taxon>Modestobacter</taxon>
    </lineage>
</organism>
<sequence length="183" mass="19014">MSTSPDDQPTKVLPQAAPEQPSAVAAPATRRSPTWHQRVPSHIGRARTSTVVLGGLFVVLFVLNLFLPSQDSGTTPVTLPNGQTVDVPNSALPSDVPTGTPTPTEPETPVPVVPTSPVPPDDGEDEEPVGTPSRTTTPRAPTPTPTPTRTPSPTSETTEQEEETTDSEPTGTTAVETTADPTG</sequence>
<comment type="caution">
    <text evidence="3">The sequence shown here is derived from an EMBL/GenBank/DDBJ whole genome shotgun (WGS) entry which is preliminary data.</text>
</comment>
<dbReference type="Proteomes" id="UP000029713">
    <property type="component" value="Unassembled WGS sequence"/>
</dbReference>
<keyword evidence="2" id="KW-0472">Membrane</keyword>
<keyword evidence="2" id="KW-1133">Transmembrane helix</keyword>
<dbReference type="RefSeq" id="WP_036335890.1">
    <property type="nucleotide sequence ID" value="NZ_JPMX01000044.1"/>
</dbReference>